<proteinExistence type="inferred from homology"/>
<keyword evidence="6 8" id="KW-1133">Transmembrane helix</keyword>
<comment type="subcellular location">
    <subcellularLocation>
        <location evidence="1 8">Cell membrane</location>
        <topology evidence="1 8">Multi-pass membrane protein</topology>
    </subcellularLocation>
</comment>
<accession>A0ABM8FHQ8</accession>
<feature type="transmembrane region" description="Helical" evidence="8">
    <location>
        <begin position="164"/>
        <end position="189"/>
    </location>
</feature>
<feature type="domain" description="ABC transmembrane type-2" evidence="9">
    <location>
        <begin position="132"/>
        <end position="359"/>
    </location>
</feature>
<evidence type="ECO:0000256" key="2">
    <source>
        <dbReference type="ARBA" id="ARBA00007783"/>
    </source>
</evidence>
<feature type="transmembrane region" description="Helical" evidence="8">
    <location>
        <begin position="20"/>
        <end position="38"/>
    </location>
</feature>
<dbReference type="InterPro" id="IPR000412">
    <property type="entry name" value="ABC_2_transport"/>
</dbReference>
<keyword evidence="5 8" id="KW-0812">Transmembrane</keyword>
<dbReference type="Gene3D" id="3.40.1710.10">
    <property type="entry name" value="abc type-2 transporter like domain"/>
    <property type="match status" value="1"/>
</dbReference>
<comment type="similarity">
    <text evidence="2 8">Belongs to the ABC-2 integral membrane protein family.</text>
</comment>
<dbReference type="RefSeq" id="WP_286337030.1">
    <property type="nucleotide sequence ID" value="NZ_AP027370.1"/>
</dbReference>
<dbReference type="EMBL" id="AP027370">
    <property type="protein sequence ID" value="BDY11814.1"/>
    <property type="molecule type" value="Genomic_DNA"/>
</dbReference>
<protein>
    <recommendedName>
        <fullName evidence="8">Transport permease protein</fullName>
    </recommendedName>
</protein>
<sequence>MIRTFSALVAKELIGFFRSWGLVAVVLYSFTLDIYIAGKGIEMQAKNIAVGYVDRSGGGMSRKILSRLHMPEFQKPIPFPSQEALSRAIFNREIMVGLIFGSDFEKDLKKRGHAKLDLLLDSVAATQSFQALQYLQNIVLEYADLQMPVVLKIHKLFNQNAETAWFMALAEMLSVITLLGVILTAAVFVREKENGTWDIMLLTPIDPKLIILAKSFSQVLIIVAGVVIATGIVLFGSFDIPINGSIWSFFLLSFFYAFTSAGIGLFVAAISKNMLQVAQFSILIMMPLIFLSGAWTPIHAMDPVLQNLSLISPLRYYIEGSESIFFRGTPFDGLGSYFAGVIGLGSVLYFYGFQKIGKVF</sequence>
<dbReference type="Proteomes" id="UP001321445">
    <property type="component" value="Chromosome"/>
</dbReference>
<evidence type="ECO:0000256" key="5">
    <source>
        <dbReference type="ARBA" id="ARBA00022692"/>
    </source>
</evidence>
<evidence type="ECO:0000313" key="11">
    <source>
        <dbReference type="Proteomes" id="UP001321445"/>
    </source>
</evidence>
<keyword evidence="3 8" id="KW-0813">Transport</keyword>
<keyword evidence="4 8" id="KW-1003">Cell membrane</keyword>
<keyword evidence="7 8" id="KW-0472">Membrane</keyword>
<dbReference type="PANTHER" id="PTHR30294:SF47">
    <property type="entry name" value="INNER MEMBRANE TRANSPORT PERMEASE YHHJ"/>
    <property type="match status" value="1"/>
</dbReference>
<dbReference type="InterPro" id="IPR047817">
    <property type="entry name" value="ABC2_TM_bact-type"/>
</dbReference>
<dbReference type="InterPro" id="IPR051449">
    <property type="entry name" value="ABC-2_transporter_component"/>
</dbReference>
<organism evidence="10 11">
    <name type="scientific">Hydrogenimonas cancrithermarum</name>
    <dbReference type="NCBI Taxonomy" id="2993563"/>
    <lineage>
        <taxon>Bacteria</taxon>
        <taxon>Pseudomonadati</taxon>
        <taxon>Campylobacterota</taxon>
        <taxon>Epsilonproteobacteria</taxon>
        <taxon>Campylobacterales</taxon>
        <taxon>Hydrogenimonadaceae</taxon>
        <taxon>Hydrogenimonas</taxon>
    </lineage>
</organism>
<evidence type="ECO:0000256" key="1">
    <source>
        <dbReference type="ARBA" id="ARBA00004651"/>
    </source>
</evidence>
<dbReference type="PRINTS" id="PR00164">
    <property type="entry name" value="ABC2TRNSPORT"/>
</dbReference>
<evidence type="ECO:0000256" key="6">
    <source>
        <dbReference type="ARBA" id="ARBA00022989"/>
    </source>
</evidence>
<gene>
    <name evidence="10" type="ORF">HCR_01260</name>
</gene>
<evidence type="ECO:0000259" key="9">
    <source>
        <dbReference type="PROSITE" id="PS51012"/>
    </source>
</evidence>
<evidence type="ECO:0000256" key="8">
    <source>
        <dbReference type="RuleBase" id="RU361157"/>
    </source>
</evidence>
<evidence type="ECO:0000256" key="7">
    <source>
        <dbReference type="ARBA" id="ARBA00023136"/>
    </source>
</evidence>
<feature type="transmembrane region" description="Helical" evidence="8">
    <location>
        <begin position="334"/>
        <end position="353"/>
    </location>
</feature>
<evidence type="ECO:0000313" key="10">
    <source>
        <dbReference type="EMBL" id="BDY11814.1"/>
    </source>
</evidence>
<feature type="transmembrane region" description="Helical" evidence="8">
    <location>
        <begin position="209"/>
        <end position="234"/>
    </location>
</feature>
<name>A0ABM8FHQ8_9BACT</name>
<evidence type="ECO:0000256" key="4">
    <source>
        <dbReference type="ARBA" id="ARBA00022475"/>
    </source>
</evidence>
<reference evidence="10 11" key="1">
    <citation type="submission" date="2023-03" db="EMBL/GenBank/DDBJ databases">
        <title>Description of Hydrogenimonas sp. ISO32.</title>
        <authorList>
            <person name="Mino S."/>
            <person name="Fukazawa S."/>
            <person name="Sawabe T."/>
        </authorList>
    </citation>
    <scope>NUCLEOTIDE SEQUENCE [LARGE SCALE GENOMIC DNA]</scope>
    <source>
        <strain evidence="10 11">ISO32</strain>
    </source>
</reference>
<keyword evidence="11" id="KW-1185">Reference proteome</keyword>
<dbReference type="PROSITE" id="PS51012">
    <property type="entry name" value="ABC_TM2"/>
    <property type="match status" value="1"/>
</dbReference>
<feature type="transmembrane region" description="Helical" evidence="8">
    <location>
        <begin position="277"/>
        <end position="298"/>
    </location>
</feature>
<evidence type="ECO:0000256" key="3">
    <source>
        <dbReference type="ARBA" id="ARBA00022448"/>
    </source>
</evidence>
<feature type="transmembrane region" description="Helical" evidence="8">
    <location>
        <begin position="246"/>
        <end position="270"/>
    </location>
</feature>
<dbReference type="PANTHER" id="PTHR30294">
    <property type="entry name" value="MEMBRANE COMPONENT OF ABC TRANSPORTER YHHJ-RELATED"/>
    <property type="match status" value="1"/>
</dbReference>
<dbReference type="InterPro" id="IPR013525">
    <property type="entry name" value="ABC2_TM"/>
</dbReference>
<dbReference type="Pfam" id="PF12698">
    <property type="entry name" value="ABC2_membrane_3"/>
    <property type="match status" value="1"/>
</dbReference>